<feature type="transmembrane region" description="Helical" evidence="3">
    <location>
        <begin position="102"/>
        <end position="127"/>
    </location>
</feature>
<dbReference type="EMBL" id="OU503047">
    <property type="protein sequence ID" value="CAI9773394.1"/>
    <property type="molecule type" value="Genomic_DNA"/>
</dbReference>
<protein>
    <recommendedName>
        <fullName evidence="4">Cation-transporting P-type ATPase C-terminal domain-containing protein</fullName>
    </recommendedName>
</protein>
<evidence type="ECO:0000259" key="4">
    <source>
        <dbReference type="Pfam" id="PF00689"/>
    </source>
</evidence>
<dbReference type="GO" id="GO:0005388">
    <property type="term" value="F:P-type calcium transporter activity"/>
    <property type="evidence" value="ECO:0007669"/>
    <property type="project" value="TreeGrafter"/>
</dbReference>
<dbReference type="GO" id="GO:0005886">
    <property type="term" value="C:plasma membrane"/>
    <property type="evidence" value="ECO:0007669"/>
    <property type="project" value="TreeGrafter"/>
</dbReference>
<dbReference type="GO" id="GO:0046872">
    <property type="term" value="F:metal ion binding"/>
    <property type="evidence" value="ECO:0007669"/>
    <property type="project" value="UniProtKB-KW"/>
</dbReference>
<dbReference type="PANTHER" id="PTHR24093">
    <property type="entry name" value="CATION TRANSPORTING ATPASE"/>
    <property type="match status" value="1"/>
</dbReference>
<dbReference type="Proteomes" id="UP000834106">
    <property type="component" value="Chromosome 12"/>
</dbReference>
<accession>A0AAD2E183</accession>
<dbReference type="PANTHER" id="PTHR24093:SF432">
    <property type="entry name" value="CALCIUM-TRANSPORTING ATPASE 12, PLASMA MEMBRANE-TYPE-LIKE"/>
    <property type="match status" value="1"/>
</dbReference>
<keyword evidence="6" id="KW-1185">Reference proteome</keyword>
<gene>
    <name evidence="5" type="ORF">FPE_LOCUS20824</name>
</gene>
<name>A0AAD2E183_9LAMI</name>
<dbReference type="InterPro" id="IPR006068">
    <property type="entry name" value="ATPase_P-typ_cation-transptr_C"/>
</dbReference>
<feature type="transmembrane region" description="Helical" evidence="3">
    <location>
        <begin position="38"/>
        <end position="58"/>
    </location>
</feature>
<dbReference type="InterPro" id="IPR023298">
    <property type="entry name" value="ATPase_P-typ_TM_dom_sf"/>
</dbReference>
<evidence type="ECO:0000256" key="3">
    <source>
        <dbReference type="SAM" id="Phobius"/>
    </source>
</evidence>
<feature type="domain" description="Cation-transporting P-type ATPase C-terminal" evidence="4">
    <location>
        <begin position="1"/>
        <end position="124"/>
    </location>
</feature>
<evidence type="ECO:0000313" key="6">
    <source>
        <dbReference type="Proteomes" id="UP000834106"/>
    </source>
</evidence>
<keyword evidence="3" id="KW-1133">Transmembrane helix</keyword>
<dbReference type="SUPFAM" id="SSF81665">
    <property type="entry name" value="Calcium ATPase, transmembrane domain M"/>
    <property type="match status" value="1"/>
</dbReference>
<evidence type="ECO:0000313" key="5">
    <source>
        <dbReference type="EMBL" id="CAI9773394.1"/>
    </source>
</evidence>
<feature type="transmembrane region" description="Helical" evidence="3">
    <location>
        <begin position="70"/>
        <end position="96"/>
    </location>
</feature>
<evidence type="ECO:0000256" key="1">
    <source>
        <dbReference type="ARBA" id="ARBA00022723"/>
    </source>
</evidence>
<keyword evidence="1" id="KW-0479">Metal-binding</keyword>
<organism evidence="5 6">
    <name type="scientific">Fraxinus pennsylvanica</name>
    <dbReference type="NCBI Taxonomy" id="56036"/>
    <lineage>
        <taxon>Eukaryota</taxon>
        <taxon>Viridiplantae</taxon>
        <taxon>Streptophyta</taxon>
        <taxon>Embryophyta</taxon>
        <taxon>Tracheophyta</taxon>
        <taxon>Spermatophyta</taxon>
        <taxon>Magnoliopsida</taxon>
        <taxon>eudicotyledons</taxon>
        <taxon>Gunneridae</taxon>
        <taxon>Pentapetalae</taxon>
        <taxon>asterids</taxon>
        <taxon>lamiids</taxon>
        <taxon>Lamiales</taxon>
        <taxon>Oleaceae</taxon>
        <taxon>Oleeae</taxon>
        <taxon>Fraxinus</taxon>
    </lineage>
</organism>
<dbReference type="AlphaFoldDB" id="A0AAD2E183"/>
<proteinExistence type="predicted"/>
<sequence length="130" mass="14420">MWRNIAVQSLFQITTLTILEMKGKVFFRESDESVLKNMINSCYAFCQVFSLITAMVLFKKKKTLVHKNCLPVLSVVGMIIVVLEVGLIEIMAIIAHRGNLNSKQWCICMGIGALSVPVGCLANWVAVATI</sequence>
<reference evidence="5" key="1">
    <citation type="submission" date="2023-05" db="EMBL/GenBank/DDBJ databases">
        <authorList>
            <person name="Huff M."/>
        </authorList>
    </citation>
    <scope>NUCLEOTIDE SEQUENCE</scope>
</reference>
<keyword evidence="2" id="KW-0460">Magnesium</keyword>
<evidence type="ECO:0000256" key="2">
    <source>
        <dbReference type="ARBA" id="ARBA00022842"/>
    </source>
</evidence>
<dbReference type="Pfam" id="PF00689">
    <property type="entry name" value="Cation_ATPase_C"/>
    <property type="match status" value="1"/>
</dbReference>
<keyword evidence="3" id="KW-0812">Transmembrane</keyword>
<keyword evidence="3" id="KW-0472">Membrane</keyword>